<sequence>MYVPTSKLFATSLLALTAAAAPACPTQPSNSEFVTVEGDKFKFSGKDFHFAGSNAYYFPFNGNQQDIENGLTAAKDAGLTVFRTWGFNDKNSTYVPGGLPDYGGEGAGPSEVVFQWWHPNGTSTINLGGFDKVVDAADKVGIKLLVALTNNWADYGGMDVYTVNLGGQYHDDFYTAPKIKDAYKRYVKEMVTRYKDSPAIFAWELGNEPRCGADGVRNLPPSDNCTPEILSSWVSEMSAYIKELDSNHLVTWGGEGGFNRESDDWAYNGSDGGDFDHELSLDTIDFGVFHSYPDWWTKTVEWTDQWIRDHAAAGREIGKPVVHEEYGWLTPDKRLEYTGKVDNRSRVEVLGGWQKTTVAEKLGGSMYWQYGFSDYSYGRNHDDGFTIYMDDEEAQTLVHEHAKEMNALNAAE</sequence>
<dbReference type="SUPFAM" id="SSF51445">
    <property type="entry name" value="(Trans)glycosidases"/>
    <property type="match status" value="1"/>
</dbReference>
<dbReference type="GO" id="GO:0046355">
    <property type="term" value="P:mannan catabolic process"/>
    <property type="evidence" value="ECO:0007669"/>
    <property type="project" value="UniProtKB-ARBA"/>
</dbReference>
<evidence type="ECO:0000256" key="3">
    <source>
        <dbReference type="ARBA" id="ARBA00005641"/>
    </source>
</evidence>
<evidence type="ECO:0000256" key="2">
    <source>
        <dbReference type="ARBA" id="ARBA00004613"/>
    </source>
</evidence>
<dbReference type="InterPro" id="IPR017853">
    <property type="entry name" value="GH"/>
</dbReference>
<feature type="signal peptide" evidence="11">
    <location>
        <begin position="1"/>
        <end position="20"/>
    </location>
</feature>
<evidence type="ECO:0000256" key="6">
    <source>
        <dbReference type="ARBA" id="ARBA00022729"/>
    </source>
</evidence>
<accession>A0AAE0LQP0</accession>
<evidence type="ECO:0000256" key="10">
    <source>
        <dbReference type="ARBA" id="ARBA00077212"/>
    </source>
</evidence>
<dbReference type="FunFam" id="3.20.20.80:FF:000076">
    <property type="entry name" value="Mannan endo-1,4-beta-mannosidase A"/>
    <property type="match status" value="1"/>
</dbReference>
<evidence type="ECO:0000313" key="14">
    <source>
        <dbReference type="Proteomes" id="UP001278766"/>
    </source>
</evidence>
<keyword evidence="5" id="KW-0964">Secreted</keyword>
<feature type="chain" id="PRO_5042163878" description="Mannan endo-1,4-beta-mannosidase A" evidence="11">
    <location>
        <begin position="21"/>
        <end position="412"/>
    </location>
</feature>
<dbReference type="Proteomes" id="UP001278766">
    <property type="component" value="Unassembled WGS sequence"/>
</dbReference>
<keyword evidence="8" id="KW-0326">Glycosidase</keyword>
<dbReference type="GO" id="GO:0005576">
    <property type="term" value="C:extracellular region"/>
    <property type="evidence" value="ECO:0007669"/>
    <property type="project" value="UniProtKB-SubCell"/>
</dbReference>
<comment type="catalytic activity">
    <reaction evidence="1">
        <text>Random hydrolysis of (1-&gt;4)-beta-D-mannosidic linkages in mannans, galactomannans and glucomannans.</text>
        <dbReference type="EC" id="3.2.1.78"/>
    </reaction>
</comment>
<comment type="subcellular location">
    <subcellularLocation>
        <location evidence="2">Secreted</location>
    </subcellularLocation>
</comment>
<keyword evidence="14" id="KW-1185">Reference proteome</keyword>
<gene>
    <name evidence="13" type="ORF">B0H64DRAFT_218875</name>
</gene>
<evidence type="ECO:0000256" key="9">
    <source>
        <dbReference type="ARBA" id="ARBA00068505"/>
    </source>
</evidence>
<evidence type="ECO:0000259" key="12">
    <source>
        <dbReference type="Pfam" id="PF26410"/>
    </source>
</evidence>
<evidence type="ECO:0000256" key="4">
    <source>
        <dbReference type="ARBA" id="ARBA00012706"/>
    </source>
</evidence>
<evidence type="ECO:0000256" key="11">
    <source>
        <dbReference type="SAM" id="SignalP"/>
    </source>
</evidence>
<evidence type="ECO:0000313" key="13">
    <source>
        <dbReference type="EMBL" id="KAK3293720.1"/>
    </source>
</evidence>
<proteinExistence type="inferred from homology"/>
<dbReference type="PANTHER" id="PTHR31451">
    <property type="match status" value="1"/>
</dbReference>
<dbReference type="PANTHER" id="PTHR31451:SF21">
    <property type="entry name" value="MANNAN ENDO-1,4-BETA-MANNOSIDASE C"/>
    <property type="match status" value="1"/>
</dbReference>
<dbReference type="InterPro" id="IPR001547">
    <property type="entry name" value="Glyco_hydro_5"/>
</dbReference>
<dbReference type="RefSeq" id="XP_062657234.1">
    <property type="nucleotide sequence ID" value="XM_062799551.1"/>
</dbReference>
<evidence type="ECO:0000256" key="5">
    <source>
        <dbReference type="ARBA" id="ARBA00022525"/>
    </source>
</evidence>
<keyword evidence="7 13" id="KW-0378">Hydrolase</keyword>
<comment type="similarity">
    <text evidence="3">Belongs to the glycosyl hydrolase 5 (cellulase A) family.</text>
</comment>
<protein>
    <recommendedName>
        <fullName evidence="9">Mannan endo-1,4-beta-mannosidase A</fullName>
        <ecNumber evidence="4">3.2.1.78</ecNumber>
    </recommendedName>
    <alternativeName>
        <fullName evidence="10">Endo-beta-1,4-mannanase A</fullName>
    </alternativeName>
</protein>
<organism evidence="13 14">
    <name type="scientific">Chaetomium fimeti</name>
    <dbReference type="NCBI Taxonomy" id="1854472"/>
    <lineage>
        <taxon>Eukaryota</taxon>
        <taxon>Fungi</taxon>
        <taxon>Dikarya</taxon>
        <taxon>Ascomycota</taxon>
        <taxon>Pezizomycotina</taxon>
        <taxon>Sordariomycetes</taxon>
        <taxon>Sordariomycetidae</taxon>
        <taxon>Sordariales</taxon>
        <taxon>Chaetomiaceae</taxon>
        <taxon>Chaetomium</taxon>
    </lineage>
</organism>
<dbReference type="AlphaFoldDB" id="A0AAE0LQP0"/>
<evidence type="ECO:0000256" key="1">
    <source>
        <dbReference type="ARBA" id="ARBA00001678"/>
    </source>
</evidence>
<reference evidence="13" key="1">
    <citation type="journal article" date="2023" name="Mol. Phylogenet. Evol.">
        <title>Genome-scale phylogeny and comparative genomics of the fungal order Sordariales.</title>
        <authorList>
            <person name="Hensen N."/>
            <person name="Bonometti L."/>
            <person name="Westerberg I."/>
            <person name="Brannstrom I.O."/>
            <person name="Guillou S."/>
            <person name="Cros-Aarteil S."/>
            <person name="Calhoun S."/>
            <person name="Haridas S."/>
            <person name="Kuo A."/>
            <person name="Mondo S."/>
            <person name="Pangilinan J."/>
            <person name="Riley R."/>
            <person name="LaButti K."/>
            <person name="Andreopoulos B."/>
            <person name="Lipzen A."/>
            <person name="Chen C."/>
            <person name="Yan M."/>
            <person name="Daum C."/>
            <person name="Ng V."/>
            <person name="Clum A."/>
            <person name="Steindorff A."/>
            <person name="Ohm R.A."/>
            <person name="Martin F."/>
            <person name="Silar P."/>
            <person name="Natvig D.O."/>
            <person name="Lalanne C."/>
            <person name="Gautier V."/>
            <person name="Ament-Velasquez S.L."/>
            <person name="Kruys A."/>
            <person name="Hutchinson M.I."/>
            <person name="Powell A.J."/>
            <person name="Barry K."/>
            <person name="Miller A.N."/>
            <person name="Grigoriev I.V."/>
            <person name="Debuchy R."/>
            <person name="Gladieux P."/>
            <person name="Hiltunen Thoren M."/>
            <person name="Johannesson H."/>
        </authorList>
    </citation>
    <scope>NUCLEOTIDE SEQUENCE</scope>
    <source>
        <strain evidence="13">CBS 168.71</strain>
    </source>
</reference>
<dbReference type="EC" id="3.2.1.78" evidence="4"/>
<name>A0AAE0LQP0_9PEZI</name>
<dbReference type="GeneID" id="87836499"/>
<comment type="caution">
    <text evidence="13">The sequence shown here is derived from an EMBL/GenBank/DDBJ whole genome shotgun (WGS) entry which is preliminary data.</text>
</comment>
<evidence type="ECO:0000256" key="7">
    <source>
        <dbReference type="ARBA" id="ARBA00022801"/>
    </source>
</evidence>
<feature type="domain" description="Glycoside hydrolase family 5" evidence="12">
    <location>
        <begin position="31"/>
        <end position="370"/>
    </location>
</feature>
<dbReference type="EMBL" id="JAUEPN010000006">
    <property type="protein sequence ID" value="KAK3293720.1"/>
    <property type="molecule type" value="Genomic_DNA"/>
</dbReference>
<dbReference type="InterPro" id="IPR045053">
    <property type="entry name" value="MAN-like"/>
</dbReference>
<dbReference type="Pfam" id="PF26410">
    <property type="entry name" value="GH5_mannosidase"/>
    <property type="match status" value="1"/>
</dbReference>
<dbReference type="Gene3D" id="3.20.20.80">
    <property type="entry name" value="Glycosidases"/>
    <property type="match status" value="1"/>
</dbReference>
<keyword evidence="6 11" id="KW-0732">Signal</keyword>
<evidence type="ECO:0000256" key="8">
    <source>
        <dbReference type="ARBA" id="ARBA00023295"/>
    </source>
</evidence>
<reference evidence="13" key="2">
    <citation type="submission" date="2023-06" db="EMBL/GenBank/DDBJ databases">
        <authorList>
            <consortium name="Lawrence Berkeley National Laboratory"/>
            <person name="Haridas S."/>
            <person name="Hensen N."/>
            <person name="Bonometti L."/>
            <person name="Westerberg I."/>
            <person name="Brannstrom I.O."/>
            <person name="Guillou S."/>
            <person name="Cros-Aarteil S."/>
            <person name="Calhoun S."/>
            <person name="Kuo A."/>
            <person name="Mondo S."/>
            <person name="Pangilinan J."/>
            <person name="Riley R."/>
            <person name="Labutti K."/>
            <person name="Andreopoulos B."/>
            <person name="Lipzen A."/>
            <person name="Chen C."/>
            <person name="Yanf M."/>
            <person name="Daum C."/>
            <person name="Ng V."/>
            <person name="Clum A."/>
            <person name="Steindorff A."/>
            <person name="Ohm R."/>
            <person name="Martin F."/>
            <person name="Silar P."/>
            <person name="Natvig D."/>
            <person name="Lalanne C."/>
            <person name="Gautier V."/>
            <person name="Ament-Velasquez S.L."/>
            <person name="Kruys A."/>
            <person name="Hutchinson M.I."/>
            <person name="Powell A.J."/>
            <person name="Barry K."/>
            <person name="Miller A.N."/>
            <person name="Grigoriev I.V."/>
            <person name="Debuchy R."/>
            <person name="Gladieux P."/>
            <person name="Thoren M.H."/>
            <person name="Johannesson H."/>
        </authorList>
    </citation>
    <scope>NUCLEOTIDE SEQUENCE</scope>
    <source>
        <strain evidence="13">CBS 168.71</strain>
    </source>
</reference>
<dbReference type="GO" id="GO:0016985">
    <property type="term" value="F:mannan endo-1,4-beta-mannosidase activity"/>
    <property type="evidence" value="ECO:0007669"/>
    <property type="project" value="UniProtKB-EC"/>
</dbReference>